<protein>
    <submittedName>
        <fullName evidence="2">Uncharacterized protein</fullName>
    </submittedName>
</protein>
<dbReference type="EMBL" id="JAROCA020000001">
    <property type="protein sequence ID" value="MDY0405018.1"/>
    <property type="molecule type" value="Genomic_DNA"/>
</dbReference>
<dbReference type="RefSeq" id="WP_320384386.1">
    <property type="nucleotide sequence ID" value="NZ_JAROCA020000001.1"/>
</dbReference>
<proteinExistence type="predicted"/>
<reference evidence="2 3" key="1">
    <citation type="submission" date="2023-10" db="EMBL/GenBank/DDBJ databases">
        <title>179-bfca-hs.</title>
        <authorList>
            <person name="Miliotis G."/>
            <person name="Sengupta P."/>
            <person name="Hameed A."/>
            <person name="Chuvochina M."/>
            <person name="Mcdonagh F."/>
            <person name="Simpson A.C."/>
            <person name="Singh N.K."/>
            <person name="Rekha P.D."/>
            <person name="Raman K."/>
            <person name="Hugenholtz P."/>
            <person name="Venkateswaran K."/>
        </authorList>
    </citation>
    <scope>NUCLEOTIDE SEQUENCE [LARGE SCALE GENOMIC DNA]</scope>
    <source>
        <strain evidence="2 3">179-BFC-A-HS</strain>
    </source>
</reference>
<name>A0ABU5CFB0_9BACI</name>
<gene>
    <name evidence="2" type="ORF">P5G51_006045</name>
</gene>
<keyword evidence="3" id="KW-1185">Reference proteome</keyword>
<organism evidence="2 3">
    <name type="scientific">Tigheibacillus jepli</name>
    <dbReference type="NCBI Taxonomy" id="3035914"/>
    <lineage>
        <taxon>Bacteria</taxon>
        <taxon>Bacillati</taxon>
        <taxon>Bacillota</taxon>
        <taxon>Bacilli</taxon>
        <taxon>Bacillales</taxon>
        <taxon>Bacillaceae</taxon>
        <taxon>Tigheibacillus</taxon>
    </lineage>
</organism>
<accession>A0ABU5CFB0</accession>
<sequence length="188" mass="22721">MHTKETLATLENDLDVHEQAMNDMLEDLQADAQDADFSDHALNEHDFNRNRKELFDFTVWKQETEKHYEKLEKAGEQLRTYEQLKNQVIDFQKRIADVNQEMDKSRQEEKDWLQIFENDKQEKLSEIYQWTKQFDFFRVEEAILQGTARKMDVLYEKIHMRIFADLSFKSTRIFKCESMNRLPTKKVS</sequence>
<dbReference type="Proteomes" id="UP001228376">
    <property type="component" value="Unassembled WGS sequence"/>
</dbReference>
<comment type="caution">
    <text evidence="2">The sequence shown here is derived from an EMBL/GenBank/DDBJ whole genome shotgun (WGS) entry which is preliminary data.</text>
</comment>
<evidence type="ECO:0000313" key="2">
    <source>
        <dbReference type="EMBL" id="MDY0405018.1"/>
    </source>
</evidence>
<evidence type="ECO:0000313" key="3">
    <source>
        <dbReference type="Proteomes" id="UP001228376"/>
    </source>
</evidence>
<keyword evidence="1" id="KW-0175">Coiled coil</keyword>
<evidence type="ECO:0000256" key="1">
    <source>
        <dbReference type="SAM" id="Coils"/>
    </source>
</evidence>
<feature type="coiled-coil region" evidence="1">
    <location>
        <begin position="81"/>
        <end position="108"/>
    </location>
</feature>